<dbReference type="InterPro" id="IPR018060">
    <property type="entry name" value="HTH_AraC"/>
</dbReference>
<dbReference type="InterPro" id="IPR009057">
    <property type="entry name" value="Homeodomain-like_sf"/>
</dbReference>
<dbReference type="AlphaFoldDB" id="A0A0G3BGD1"/>
<proteinExistence type="predicted"/>
<dbReference type="Proteomes" id="UP000035352">
    <property type="component" value="Chromosome"/>
</dbReference>
<dbReference type="Gene3D" id="1.10.10.60">
    <property type="entry name" value="Homeodomain-like"/>
    <property type="match status" value="1"/>
</dbReference>
<dbReference type="InterPro" id="IPR018062">
    <property type="entry name" value="HTH_AraC-typ_CS"/>
</dbReference>
<sequence>MNVELSLPPGATALVASRVHHRVATVAIREHMLGWVQAGSKTLLGPTGEHRYVAGEVFLVAQGTQWDVINDPAPQGRYVAQILLFGPALVQAFHARHPALQTTPQVRGRAALPADGELCGAIQRSVESLQSPTTSSALQEHRLIEVLLLLAERGFSFAPETVSWQDKVRRLIAYRPHADWTLEAVAQEFHLSVSTLSRRLAQHGTTLGSLVREVRLETALVLLQTTELPVGEIAQRCGYESHSRFSAVFRRRFGFAPSHLRPAEGAQGLTRREQETPVPG</sequence>
<evidence type="ECO:0000313" key="7">
    <source>
        <dbReference type="Proteomes" id="UP000035352"/>
    </source>
</evidence>
<evidence type="ECO:0000313" key="6">
    <source>
        <dbReference type="EMBL" id="AKJ27028.1"/>
    </source>
</evidence>
<reference evidence="6 7" key="1">
    <citation type="submission" date="2015-05" db="EMBL/GenBank/DDBJ databases">
        <authorList>
            <person name="Tang B."/>
            <person name="Yu Y."/>
        </authorList>
    </citation>
    <scope>NUCLEOTIDE SEQUENCE [LARGE SCALE GENOMIC DNA]</scope>
    <source>
        <strain evidence="6 7">DSM 7029</strain>
    </source>
</reference>
<dbReference type="KEGG" id="pbh:AAW51_0337"/>
<dbReference type="GO" id="GO:0000976">
    <property type="term" value="F:transcription cis-regulatory region binding"/>
    <property type="evidence" value="ECO:0007669"/>
    <property type="project" value="TreeGrafter"/>
</dbReference>
<dbReference type="GO" id="GO:0005829">
    <property type="term" value="C:cytosol"/>
    <property type="evidence" value="ECO:0007669"/>
    <property type="project" value="TreeGrafter"/>
</dbReference>
<feature type="domain" description="HTH araC/xylS-type" evidence="5">
    <location>
        <begin position="166"/>
        <end position="263"/>
    </location>
</feature>
<dbReference type="STRING" id="413882.AAW51_0337"/>
<dbReference type="RefSeq" id="WP_047193236.1">
    <property type="nucleotide sequence ID" value="NZ_CP011371.1"/>
</dbReference>
<evidence type="ECO:0000256" key="4">
    <source>
        <dbReference type="SAM" id="MobiDB-lite"/>
    </source>
</evidence>
<organism evidence="6 7">
    <name type="scientific">Caldimonas brevitalea</name>
    <dbReference type="NCBI Taxonomy" id="413882"/>
    <lineage>
        <taxon>Bacteria</taxon>
        <taxon>Pseudomonadati</taxon>
        <taxon>Pseudomonadota</taxon>
        <taxon>Betaproteobacteria</taxon>
        <taxon>Burkholderiales</taxon>
        <taxon>Sphaerotilaceae</taxon>
        <taxon>Caldimonas</taxon>
    </lineage>
</organism>
<evidence type="ECO:0000256" key="1">
    <source>
        <dbReference type="ARBA" id="ARBA00023015"/>
    </source>
</evidence>
<evidence type="ECO:0000256" key="2">
    <source>
        <dbReference type="ARBA" id="ARBA00023125"/>
    </source>
</evidence>
<dbReference type="SMART" id="SM00342">
    <property type="entry name" value="HTH_ARAC"/>
    <property type="match status" value="1"/>
</dbReference>
<dbReference type="PRINTS" id="PR00032">
    <property type="entry name" value="HTHARAC"/>
</dbReference>
<protein>
    <submittedName>
        <fullName evidence="6">Transcriptional regulator, AraC family</fullName>
    </submittedName>
</protein>
<accession>A0A0G3BGD1</accession>
<dbReference type="EMBL" id="CP011371">
    <property type="protein sequence ID" value="AKJ27028.1"/>
    <property type="molecule type" value="Genomic_DNA"/>
</dbReference>
<dbReference type="PROSITE" id="PS00041">
    <property type="entry name" value="HTH_ARAC_FAMILY_1"/>
    <property type="match status" value="1"/>
</dbReference>
<feature type="compositionally biased region" description="Basic and acidic residues" evidence="4">
    <location>
        <begin position="270"/>
        <end position="280"/>
    </location>
</feature>
<dbReference type="GO" id="GO:0003700">
    <property type="term" value="F:DNA-binding transcription factor activity"/>
    <property type="evidence" value="ECO:0007669"/>
    <property type="project" value="InterPro"/>
</dbReference>
<keyword evidence="1" id="KW-0805">Transcription regulation</keyword>
<name>A0A0G3BGD1_9BURK</name>
<keyword evidence="7" id="KW-1185">Reference proteome</keyword>
<dbReference type="Pfam" id="PF12833">
    <property type="entry name" value="HTH_18"/>
    <property type="match status" value="1"/>
</dbReference>
<keyword evidence="3" id="KW-0804">Transcription</keyword>
<feature type="region of interest" description="Disordered" evidence="4">
    <location>
        <begin position="260"/>
        <end position="280"/>
    </location>
</feature>
<dbReference type="SUPFAM" id="SSF46689">
    <property type="entry name" value="Homeodomain-like"/>
    <property type="match status" value="1"/>
</dbReference>
<evidence type="ECO:0000256" key="3">
    <source>
        <dbReference type="ARBA" id="ARBA00023163"/>
    </source>
</evidence>
<evidence type="ECO:0000259" key="5">
    <source>
        <dbReference type="PROSITE" id="PS01124"/>
    </source>
</evidence>
<dbReference type="PANTHER" id="PTHR47894">
    <property type="entry name" value="HTH-TYPE TRANSCRIPTIONAL REGULATOR GADX"/>
    <property type="match status" value="1"/>
</dbReference>
<dbReference type="PROSITE" id="PS01124">
    <property type="entry name" value="HTH_ARAC_FAMILY_2"/>
    <property type="match status" value="1"/>
</dbReference>
<dbReference type="OrthoDB" id="8584243at2"/>
<keyword evidence="2" id="KW-0238">DNA-binding</keyword>
<gene>
    <name evidence="6" type="ORF">AAW51_0337</name>
</gene>
<dbReference type="InterPro" id="IPR020449">
    <property type="entry name" value="Tscrpt_reg_AraC-type_HTH"/>
</dbReference>
<dbReference type="PATRIC" id="fig|413882.6.peg.350"/>
<dbReference type="PANTHER" id="PTHR47894:SF4">
    <property type="entry name" value="HTH-TYPE TRANSCRIPTIONAL REGULATOR GADX"/>
    <property type="match status" value="1"/>
</dbReference>